<comment type="caution">
    <text evidence="2">The sequence shown here is derived from an EMBL/GenBank/DDBJ whole genome shotgun (WGS) entry which is preliminary data.</text>
</comment>
<evidence type="ECO:0000256" key="1">
    <source>
        <dbReference type="SAM" id="SignalP"/>
    </source>
</evidence>
<gene>
    <name evidence="2" type="ORF">IHE70_23540</name>
</gene>
<evidence type="ECO:0000313" key="3">
    <source>
        <dbReference type="Proteomes" id="UP000661025"/>
    </source>
</evidence>
<feature type="signal peptide" evidence="1">
    <location>
        <begin position="1"/>
        <end position="25"/>
    </location>
</feature>
<accession>A0A927L4Y3</accession>
<sequence>MRRTATVLIAATLLLTACGNSDDTAASTPSNTAPTGDEARYDEIWNARSPGMQATVCKLLAADDQKSAGTLLRESLDDPSVDLDALVAYIDDGKC</sequence>
<dbReference type="RefSeq" id="WP_086801547.1">
    <property type="nucleotide sequence ID" value="NZ_CP119182.1"/>
</dbReference>
<keyword evidence="1" id="KW-0732">Signal</keyword>
<evidence type="ECO:0008006" key="4">
    <source>
        <dbReference type="Google" id="ProtNLM"/>
    </source>
</evidence>
<dbReference type="Proteomes" id="UP000661025">
    <property type="component" value="Unassembled WGS sequence"/>
</dbReference>
<evidence type="ECO:0000313" key="2">
    <source>
        <dbReference type="EMBL" id="MBD9726140.1"/>
    </source>
</evidence>
<reference evidence="2" key="1">
    <citation type="submission" date="2020-09" db="EMBL/GenBank/DDBJ databases">
        <title>Streptomyces canutascabiei sp. nov., which causes potato common scab and is distributed across the world.</title>
        <authorList>
            <person name="Nguyen H.P."/>
            <person name="Weisberg A.J."/>
            <person name="Chang J.H."/>
            <person name="Clarke C.R."/>
        </authorList>
    </citation>
    <scope>NUCLEOTIDE SEQUENCE</scope>
    <source>
        <strain evidence="2">ID-01-6.2a</strain>
    </source>
</reference>
<dbReference type="AlphaFoldDB" id="A0A927L4Y3"/>
<dbReference type="PROSITE" id="PS51257">
    <property type="entry name" value="PROKAR_LIPOPROTEIN"/>
    <property type="match status" value="1"/>
</dbReference>
<organism evidence="2 3">
    <name type="scientific">Streptomyces caniscabiei</name>
    <dbReference type="NCBI Taxonomy" id="2746961"/>
    <lineage>
        <taxon>Bacteria</taxon>
        <taxon>Bacillati</taxon>
        <taxon>Actinomycetota</taxon>
        <taxon>Actinomycetes</taxon>
        <taxon>Kitasatosporales</taxon>
        <taxon>Streptomycetaceae</taxon>
        <taxon>Streptomyces</taxon>
    </lineage>
</organism>
<feature type="chain" id="PRO_5036782003" description="Lipoprotein" evidence="1">
    <location>
        <begin position="26"/>
        <end position="95"/>
    </location>
</feature>
<name>A0A927L4Y3_9ACTN</name>
<proteinExistence type="predicted"/>
<dbReference type="EMBL" id="JACYXT010000010">
    <property type="protein sequence ID" value="MBD9726140.1"/>
    <property type="molecule type" value="Genomic_DNA"/>
</dbReference>
<protein>
    <recommendedName>
        <fullName evidence="4">Lipoprotein</fullName>
    </recommendedName>
</protein>
<dbReference type="GeneID" id="79935414"/>